<evidence type="ECO:0000313" key="2">
    <source>
        <dbReference type="Proteomes" id="UP001250214"/>
    </source>
</evidence>
<protein>
    <submittedName>
        <fullName evidence="1">FxLD family lanthipeptide</fullName>
    </submittedName>
</protein>
<dbReference type="RefSeq" id="WP_310911233.1">
    <property type="nucleotide sequence ID" value="NZ_JAVLVT010000001.1"/>
</dbReference>
<gene>
    <name evidence="1" type="ORF">RIF23_03055</name>
</gene>
<keyword evidence="2" id="KW-1185">Reference proteome</keyword>
<dbReference type="InterPro" id="IPR027575">
    <property type="entry name" value="LD_lanti_pre"/>
</dbReference>
<organism evidence="1 2">
    <name type="scientific">Lipingzhangella rawalii</name>
    <dbReference type="NCBI Taxonomy" id="2055835"/>
    <lineage>
        <taxon>Bacteria</taxon>
        <taxon>Bacillati</taxon>
        <taxon>Actinomycetota</taxon>
        <taxon>Actinomycetes</taxon>
        <taxon>Streptosporangiales</taxon>
        <taxon>Nocardiopsidaceae</taxon>
        <taxon>Lipingzhangella</taxon>
    </lineage>
</organism>
<reference evidence="2" key="1">
    <citation type="submission" date="2023-07" db="EMBL/GenBank/DDBJ databases">
        <title>Novel species in the genus Lipingzhangella isolated from Sambhar Salt Lake.</title>
        <authorList>
            <person name="Jiya N."/>
            <person name="Kajale S."/>
            <person name="Sharma A."/>
        </authorList>
    </citation>
    <scope>NUCLEOTIDE SEQUENCE [LARGE SCALE GENOMIC DNA]</scope>
    <source>
        <strain evidence="2">LS1_29</strain>
    </source>
</reference>
<dbReference type="NCBIfam" id="TIGR04363">
    <property type="entry name" value="LD_lanti_pre"/>
    <property type="match status" value="1"/>
</dbReference>
<dbReference type="EMBL" id="JAVLVT010000001">
    <property type="protein sequence ID" value="MDS1269271.1"/>
    <property type="molecule type" value="Genomic_DNA"/>
</dbReference>
<comment type="caution">
    <text evidence="1">The sequence shown here is derived from an EMBL/GenBank/DDBJ whole genome shotgun (WGS) entry which is preliminary data.</text>
</comment>
<evidence type="ECO:0000313" key="1">
    <source>
        <dbReference type="EMBL" id="MDS1269271.1"/>
    </source>
</evidence>
<sequence length="45" mass="4363">MDPLEGFTLQVRVVADSVSDDGLVPCGTGDGCGSTCASACANSGV</sequence>
<accession>A0ABU2H1U7</accession>
<name>A0ABU2H1U7_9ACTN</name>
<proteinExistence type="predicted"/>
<dbReference type="Proteomes" id="UP001250214">
    <property type="component" value="Unassembled WGS sequence"/>
</dbReference>